<reference evidence="2 3" key="1">
    <citation type="journal article" date="2019" name="Philos. Trans. R. Soc. Lond., B, Biol. Sci.">
        <title>Ant behaviour and brain gene expression of defending hosts depend on the ecological success of the intruding social parasite.</title>
        <authorList>
            <person name="Kaur R."/>
            <person name="Stoldt M."/>
            <person name="Jongepier E."/>
            <person name="Feldmeyer B."/>
            <person name="Menzel F."/>
            <person name="Bornberg-Bauer E."/>
            <person name="Foitzik S."/>
        </authorList>
    </citation>
    <scope>NUCLEOTIDE SEQUENCE [LARGE SCALE GENOMIC DNA]</scope>
    <source>
        <tissue evidence="2">Whole body</tissue>
    </source>
</reference>
<comment type="caution">
    <text evidence="2">The sequence shown here is derived from an EMBL/GenBank/DDBJ whole genome shotgun (WGS) entry which is preliminary data.</text>
</comment>
<dbReference type="AlphaFoldDB" id="A0A4S2KVE1"/>
<gene>
    <name evidence="2" type="ORF">DBV15_05125</name>
</gene>
<organism evidence="2 3">
    <name type="scientific">Temnothorax longispinosus</name>
    <dbReference type="NCBI Taxonomy" id="300112"/>
    <lineage>
        <taxon>Eukaryota</taxon>
        <taxon>Metazoa</taxon>
        <taxon>Ecdysozoa</taxon>
        <taxon>Arthropoda</taxon>
        <taxon>Hexapoda</taxon>
        <taxon>Insecta</taxon>
        <taxon>Pterygota</taxon>
        <taxon>Neoptera</taxon>
        <taxon>Endopterygota</taxon>
        <taxon>Hymenoptera</taxon>
        <taxon>Apocrita</taxon>
        <taxon>Aculeata</taxon>
        <taxon>Formicoidea</taxon>
        <taxon>Formicidae</taxon>
        <taxon>Myrmicinae</taxon>
        <taxon>Temnothorax</taxon>
    </lineage>
</organism>
<proteinExistence type="predicted"/>
<feature type="compositionally biased region" description="Basic and acidic residues" evidence="1">
    <location>
        <begin position="149"/>
        <end position="158"/>
    </location>
</feature>
<sequence length="232" mass="25602">MNCRRDTSFIYRTSSRRGAATMRTGKPARGLREGRSFFGDRSCIAEAEAEGDARESSAKSRPPKFIKTSRNTGARGLLRLQESARRLTSSPSAGLENGGHVCCGRKLNTRPRPIVGRVAGTPAERVLPSRPSPASPSSRRRSPATVESRPPECERDEKKMACNRAAKSGFAAEAQRKVRKLGVNVRNGRWHLCHPDLVNNYPPRLPPPVPLALTLTRGLDLLRDAFPRRLRS</sequence>
<dbReference type="EMBL" id="QBLH01000986">
    <property type="protein sequence ID" value="TGZ53596.1"/>
    <property type="molecule type" value="Genomic_DNA"/>
</dbReference>
<keyword evidence="3" id="KW-1185">Reference proteome</keyword>
<evidence type="ECO:0000313" key="2">
    <source>
        <dbReference type="EMBL" id="TGZ53596.1"/>
    </source>
</evidence>
<feature type="region of interest" description="Disordered" evidence="1">
    <location>
        <begin position="112"/>
        <end position="158"/>
    </location>
</feature>
<dbReference type="Proteomes" id="UP000310200">
    <property type="component" value="Unassembled WGS sequence"/>
</dbReference>
<evidence type="ECO:0000256" key="1">
    <source>
        <dbReference type="SAM" id="MobiDB-lite"/>
    </source>
</evidence>
<evidence type="ECO:0000313" key="3">
    <source>
        <dbReference type="Proteomes" id="UP000310200"/>
    </source>
</evidence>
<feature type="region of interest" description="Disordered" evidence="1">
    <location>
        <begin position="15"/>
        <end position="34"/>
    </location>
</feature>
<name>A0A4S2KVE1_9HYME</name>
<protein>
    <submittedName>
        <fullName evidence="2">Uncharacterized protein</fullName>
    </submittedName>
</protein>
<feature type="region of interest" description="Disordered" evidence="1">
    <location>
        <begin position="48"/>
        <end position="74"/>
    </location>
</feature>
<accession>A0A4S2KVE1</accession>